<proteinExistence type="predicted"/>
<dbReference type="EMBL" id="CACRTG010000046">
    <property type="protein sequence ID" value="VYT39576.1"/>
    <property type="molecule type" value="Genomic_DNA"/>
</dbReference>
<dbReference type="Pfam" id="PF08973">
    <property type="entry name" value="TM1506"/>
    <property type="match status" value="1"/>
</dbReference>
<evidence type="ECO:0000313" key="1">
    <source>
        <dbReference type="EMBL" id="VYT39576.1"/>
    </source>
</evidence>
<accession>A0A6N2WK72</accession>
<dbReference type="AlphaFoldDB" id="A0A6N2WK72"/>
<reference evidence="1" key="1">
    <citation type="submission" date="2019-11" db="EMBL/GenBank/DDBJ databases">
        <authorList>
            <person name="Feng L."/>
        </authorList>
    </citation>
    <scope>NUCLEOTIDE SEQUENCE</scope>
    <source>
        <strain evidence="1">CnexileLFYP112</strain>
    </source>
</reference>
<evidence type="ECO:0008006" key="2">
    <source>
        <dbReference type="Google" id="ProtNLM"/>
    </source>
</evidence>
<organism evidence="1">
    <name type="scientific">[Clostridium] nexile</name>
    <dbReference type="NCBI Taxonomy" id="29361"/>
    <lineage>
        <taxon>Bacteria</taxon>
        <taxon>Bacillati</taxon>
        <taxon>Bacillota</taxon>
        <taxon>Clostridia</taxon>
        <taxon>Lachnospirales</taxon>
        <taxon>Lachnospiraceae</taxon>
        <taxon>Tyzzerella</taxon>
    </lineage>
</organism>
<sequence length="150" mass="16772">MNDRLEQAVALLKEKQVSCVIWIEGKEPILSDEIGIKPLMKELRKERHAFEHGVIADKVIGKAAALMAILGGAKAVYGQVLSESAEKILQIYGIEYAYEEKVPYIENRTKTGQCPLEESVVSVDDPEKAFEVLEETIAGLMRKNFQRPAK</sequence>
<dbReference type="SUPFAM" id="SSF53927">
    <property type="entry name" value="Cytidine deaminase-like"/>
    <property type="match status" value="1"/>
</dbReference>
<name>A0A6N2WK72_9FIRM</name>
<dbReference type="GO" id="GO:0003824">
    <property type="term" value="F:catalytic activity"/>
    <property type="evidence" value="ECO:0007669"/>
    <property type="project" value="InterPro"/>
</dbReference>
<dbReference type="InterPro" id="IPR015067">
    <property type="entry name" value="DUF1893_TM1506-like"/>
</dbReference>
<gene>
    <name evidence="1" type="ORF">CNLFYP112_00863</name>
</gene>
<dbReference type="Gene3D" id="3.40.140.30">
    <property type="entry name" value="Hypothetical protein TM1506"/>
    <property type="match status" value="1"/>
</dbReference>
<dbReference type="InterPro" id="IPR037081">
    <property type="entry name" value="Hyp_TM1506"/>
</dbReference>
<protein>
    <recommendedName>
        <fullName evidence="2">DUF1893 domain-containing protein</fullName>
    </recommendedName>
</protein>
<dbReference type="InterPro" id="IPR016193">
    <property type="entry name" value="Cytidine_deaminase-like"/>
</dbReference>